<dbReference type="GO" id="GO:0030313">
    <property type="term" value="C:cell envelope"/>
    <property type="evidence" value="ECO:0007669"/>
    <property type="project" value="UniProtKB-SubCell"/>
</dbReference>
<keyword evidence="4" id="KW-1133">Transmembrane helix</keyword>
<dbReference type="Proteomes" id="UP000642920">
    <property type="component" value="Unassembled WGS sequence"/>
</dbReference>
<keyword evidence="3" id="KW-0676">Redox-active center</keyword>
<keyword evidence="4" id="KW-0812">Transmembrane</keyword>
<dbReference type="AlphaFoldDB" id="A0A937DEN1"/>
<keyword evidence="2" id="KW-0201">Cytochrome c-type biogenesis</keyword>
<evidence type="ECO:0000259" key="5">
    <source>
        <dbReference type="PROSITE" id="PS51352"/>
    </source>
</evidence>
<dbReference type="InterPro" id="IPR013766">
    <property type="entry name" value="Thioredoxin_domain"/>
</dbReference>
<proteinExistence type="predicted"/>
<keyword evidence="4" id="KW-0472">Membrane</keyword>
<protein>
    <submittedName>
        <fullName evidence="6">Redoxin family protein</fullName>
    </submittedName>
</protein>
<gene>
    <name evidence="6" type="ORF">JKP34_08960</name>
</gene>
<dbReference type="PANTHER" id="PTHR42852">
    <property type="entry name" value="THIOL:DISULFIDE INTERCHANGE PROTEIN DSBE"/>
    <property type="match status" value="1"/>
</dbReference>
<dbReference type="GO" id="GO:0016491">
    <property type="term" value="F:oxidoreductase activity"/>
    <property type="evidence" value="ECO:0007669"/>
    <property type="project" value="InterPro"/>
</dbReference>
<evidence type="ECO:0000313" key="6">
    <source>
        <dbReference type="EMBL" id="MBL0765377.1"/>
    </source>
</evidence>
<dbReference type="PANTHER" id="PTHR42852:SF17">
    <property type="entry name" value="THIOREDOXIN-LIKE PROTEIN HI_1115"/>
    <property type="match status" value="1"/>
</dbReference>
<comment type="caution">
    <text evidence="6">The sequence shown here is derived from an EMBL/GenBank/DDBJ whole genome shotgun (WGS) entry which is preliminary data.</text>
</comment>
<dbReference type="PROSITE" id="PS00194">
    <property type="entry name" value="THIOREDOXIN_1"/>
    <property type="match status" value="1"/>
</dbReference>
<reference evidence="6" key="1">
    <citation type="submission" date="2021-01" db="EMBL/GenBank/DDBJ databases">
        <title>Marivirga sp. nov., isolated from intertidal surface sediments.</title>
        <authorList>
            <person name="Zhang M."/>
        </authorList>
    </citation>
    <scope>NUCLEOTIDE SEQUENCE</scope>
    <source>
        <strain evidence="6">SM1354</strain>
    </source>
</reference>
<keyword evidence="7" id="KW-1185">Reference proteome</keyword>
<evidence type="ECO:0000256" key="4">
    <source>
        <dbReference type="SAM" id="Phobius"/>
    </source>
</evidence>
<dbReference type="SUPFAM" id="SSF52833">
    <property type="entry name" value="Thioredoxin-like"/>
    <property type="match status" value="1"/>
</dbReference>
<dbReference type="InterPro" id="IPR013740">
    <property type="entry name" value="Redoxin"/>
</dbReference>
<dbReference type="GO" id="GO:0017004">
    <property type="term" value="P:cytochrome complex assembly"/>
    <property type="evidence" value="ECO:0007669"/>
    <property type="project" value="UniProtKB-KW"/>
</dbReference>
<name>A0A937DEN1_9BACT</name>
<dbReference type="PROSITE" id="PS51352">
    <property type="entry name" value="THIOREDOXIN_2"/>
    <property type="match status" value="1"/>
</dbReference>
<dbReference type="EMBL" id="JAERQG010000002">
    <property type="protein sequence ID" value="MBL0765377.1"/>
    <property type="molecule type" value="Genomic_DNA"/>
</dbReference>
<comment type="subcellular location">
    <subcellularLocation>
        <location evidence="1">Cell envelope</location>
    </subcellularLocation>
</comment>
<dbReference type="InterPro" id="IPR017937">
    <property type="entry name" value="Thioredoxin_CS"/>
</dbReference>
<accession>A0A937DEN1</accession>
<dbReference type="InterPro" id="IPR036249">
    <property type="entry name" value="Thioredoxin-like_sf"/>
</dbReference>
<evidence type="ECO:0000256" key="2">
    <source>
        <dbReference type="ARBA" id="ARBA00022748"/>
    </source>
</evidence>
<evidence type="ECO:0000256" key="1">
    <source>
        <dbReference type="ARBA" id="ARBA00004196"/>
    </source>
</evidence>
<dbReference type="Pfam" id="PF08534">
    <property type="entry name" value="Redoxin"/>
    <property type="match status" value="1"/>
</dbReference>
<sequence length="188" mass="21384">MRRNIIEWIILIAAFAILYLTGWYVPVAAKLQQLVLATGIISPESEVLQKPIEGELIFSNTKGKIFSLSDKSGKVVFVNFWASWCPPCLAEMPNINQLYQDYADNDEVVFLMISVEDNFEKSKALVKRKGFDFQIYHVESLNLPAIYKGTLPTTFLLSKDGKVLMQHEGMANYDNEQTRTLIKKALDD</sequence>
<dbReference type="Gene3D" id="3.40.30.10">
    <property type="entry name" value="Glutaredoxin"/>
    <property type="match status" value="1"/>
</dbReference>
<evidence type="ECO:0000313" key="7">
    <source>
        <dbReference type="Proteomes" id="UP000642920"/>
    </source>
</evidence>
<evidence type="ECO:0000256" key="3">
    <source>
        <dbReference type="ARBA" id="ARBA00023284"/>
    </source>
</evidence>
<dbReference type="CDD" id="cd02966">
    <property type="entry name" value="TlpA_like_family"/>
    <property type="match status" value="1"/>
</dbReference>
<organism evidence="6 7">
    <name type="scientific">Marivirga atlantica</name>
    <dbReference type="NCBI Taxonomy" id="1548457"/>
    <lineage>
        <taxon>Bacteria</taxon>
        <taxon>Pseudomonadati</taxon>
        <taxon>Bacteroidota</taxon>
        <taxon>Cytophagia</taxon>
        <taxon>Cytophagales</taxon>
        <taxon>Marivirgaceae</taxon>
        <taxon>Marivirga</taxon>
    </lineage>
</organism>
<feature type="domain" description="Thioredoxin" evidence="5">
    <location>
        <begin position="36"/>
        <end position="188"/>
    </location>
</feature>
<dbReference type="InterPro" id="IPR050553">
    <property type="entry name" value="Thioredoxin_ResA/DsbE_sf"/>
</dbReference>
<dbReference type="RefSeq" id="WP_201919927.1">
    <property type="nucleotide sequence ID" value="NZ_JAERQG010000002.1"/>
</dbReference>
<feature type="transmembrane region" description="Helical" evidence="4">
    <location>
        <begin position="5"/>
        <end position="25"/>
    </location>
</feature>